<reference evidence="1" key="1">
    <citation type="submission" date="2013-11" db="EMBL/GenBank/DDBJ databases">
        <title>The Genome Sequence of Phytophthora parasitica IAC_01/95.</title>
        <authorList>
            <consortium name="The Broad Institute Genomics Platform"/>
            <person name="Russ C."/>
            <person name="Tyler B."/>
            <person name="Panabieres F."/>
            <person name="Shan W."/>
            <person name="Tripathy S."/>
            <person name="Grunwald N."/>
            <person name="Machado M."/>
            <person name="Johnson C.S."/>
            <person name="Arredondo F."/>
            <person name="Hong C."/>
            <person name="Coffey M."/>
            <person name="Young S.K."/>
            <person name="Zeng Q."/>
            <person name="Gargeya S."/>
            <person name="Fitzgerald M."/>
            <person name="Abouelleil A."/>
            <person name="Alvarado L."/>
            <person name="Chapman S.B."/>
            <person name="Gainer-Dewar J."/>
            <person name="Goldberg J."/>
            <person name="Griggs A."/>
            <person name="Gujja S."/>
            <person name="Hansen M."/>
            <person name="Howarth C."/>
            <person name="Imamovic A."/>
            <person name="Ireland A."/>
            <person name="Larimer J."/>
            <person name="McCowan C."/>
            <person name="Murphy C."/>
            <person name="Pearson M."/>
            <person name="Poon T.W."/>
            <person name="Priest M."/>
            <person name="Roberts A."/>
            <person name="Saif S."/>
            <person name="Shea T."/>
            <person name="Sykes S."/>
            <person name="Wortman J."/>
            <person name="Nusbaum C."/>
            <person name="Birren B."/>
        </authorList>
    </citation>
    <scope>NUCLEOTIDE SEQUENCE [LARGE SCALE GENOMIC DNA]</scope>
    <source>
        <strain evidence="1">IAC_01/95</strain>
    </source>
</reference>
<dbReference type="EMBL" id="KI693752">
    <property type="protein sequence ID" value="ETM42721.1"/>
    <property type="molecule type" value="Genomic_DNA"/>
</dbReference>
<gene>
    <name evidence="1" type="ORF">L914_11681</name>
</gene>
<dbReference type="Proteomes" id="UP000054532">
    <property type="component" value="Unassembled WGS sequence"/>
</dbReference>
<organism evidence="1">
    <name type="scientific">Phytophthora nicotianae</name>
    <name type="common">Potato buckeye rot agent</name>
    <name type="synonym">Phytophthora parasitica</name>
    <dbReference type="NCBI Taxonomy" id="4792"/>
    <lineage>
        <taxon>Eukaryota</taxon>
        <taxon>Sar</taxon>
        <taxon>Stramenopiles</taxon>
        <taxon>Oomycota</taxon>
        <taxon>Peronosporomycetes</taxon>
        <taxon>Peronosporales</taxon>
        <taxon>Peronosporaceae</taxon>
        <taxon>Phytophthora</taxon>
    </lineage>
</organism>
<dbReference type="VEuPathDB" id="FungiDB:PPTG_02912"/>
<dbReference type="AlphaFoldDB" id="W2N291"/>
<sequence>IVSLEFRFLSLRSFRTNDKPKWKESIDQHLGFLEFENTEDEVLAAFDIRISSLCFNVNQCPEQIE</sequence>
<accession>W2N291</accession>
<protein>
    <submittedName>
        <fullName evidence="1">Uncharacterized protein</fullName>
    </submittedName>
</protein>
<proteinExistence type="predicted"/>
<feature type="non-terminal residue" evidence="1">
    <location>
        <position position="1"/>
    </location>
</feature>
<evidence type="ECO:0000313" key="1">
    <source>
        <dbReference type="EMBL" id="ETM42721.1"/>
    </source>
</evidence>
<name>W2N291_PHYNI</name>